<protein>
    <recommendedName>
        <fullName evidence="4">Transmembrane protein</fullName>
    </recommendedName>
</protein>
<dbReference type="OrthoDB" id="6407410at2759"/>
<dbReference type="Proteomes" id="UP000694044">
    <property type="component" value="Unassembled WGS sequence"/>
</dbReference>
<dbReference type="Pfam" id="PF11204">
    <property type="entry name" value="DUF2985"/>
    <property type="match status" value="1"/>
</dbReference>
<keyword evidence="3" id="KW-1185">Reference proteome</keyword>
<comment type="caution">
    <text evidence="2">The sequence shown here is derived from an EMBL/GenBank/DDBJ whole genome shotgun (WGS) entry which is preliminary data.</text>
</comment>
<accession>A0A8T1VE97</accession>
<evidence type="ECO:0000256" key="1">
    <source>
        <dbReference type="SAM" id="Phobius"/>
    </source>
</evidence>
<keyword evidence="1" id="KW-0812">Transmembrane</keyword>
<reference evidence="2" key="1">
    <citation type="submission" date="2021-02" db="EMBL/GenBank/DDBJ databases">
        <authorList>
            <person name="Palmer J.M."/>
        </authorList>
    </citation>
    <scope>NUCLEOTIDE SEQUENCE</scope>
    <source>
        <strain evidence="2">SCRP734</strain>
    </source>
</reference>
<keyword evidence="1" id="KW-0472">Membrane</keyword>
<feature type="transmembrane region" description="Helical" evidence="1">
    <location>
        <begin position="210"/>
        <end position="228"/>
    </location>
</feature>
<organism evidence="2 3">
    <name type="scientific">Phytophthora pseudosyringae</name>
    <dbReference type="NCBI Taxonomy" id="221518"/>
    <lineage>
        <taxon>Eukaryota</taxon>
        <taxon>Sar</taxon>
        <taxon>Stramenopiles</taxon>
        <taxon>Oomycota</taxon>
        <taxon>Peronosporomycetes</taxon>
        <taxon>Peronosporales</taxon>
        <taxon>Peronosporaceae</taxon>
        <taxon>Phytophthora</taxon>
    </lineage>
</organism>
<dbReference type="EMBL" id="JAGDFM010000421">
    <property type="protein sequence ID" value="KAG7378469.1"/>
    <property type="molecule type" value="Genomic_DNA"/>
</dbReference>
<gene>
    <name evidence="2" type="ORF">PHYPSEUDO_010066</name>
</gene>
<name>A0A8T1VE97_9STRA</name>
<dbReference type="AlphaFoldDB" id="A0A8T1VE97"/>
<feature type="transmembrane region" description="Helical" evidence="1">
    <location>
        <begin position="178"/>
        <end position="198"/>
    </location>
</feature>
<evidence type="ECO:0000313" key="2">
    <source>
        <dbReference type="EMBL" id="KAG7378469.1"/>
    </source>
</evidence>
<proteinExistence type="predicted"/>
<dbReference type="InterPro" id="IPR021369">
    <property type="entry name" value="DUF2985"/>
</dbReference>
<keyword evidence="1" id="KW-1133">Transmembrane helix</keyword>
<evidence type="ECO:0000313" key="3">
    <source>
        <dbReference type="Proteomes" id="UP000694044"/>
    </source>
</evidence>
<evidence type="ECO:0008006" key="4">
    <source>
        <dbReference type="Google" id="ProtNLM"/>
    </source>
</evidence>
<sequence length="277" mass="30541">MSDMNDQPVTAILGDLNARAGGSGRHWKIALQVYNTVLKAVIVAAVATILTVKAGIVDVGDGDDQDERVEVASQVVNGVFTWMAITDQPSYVYRFDMTSRVLKACRERTDSSIHAARYLSKHFPCVFVDTSVVHGNTAEHFEARCSGDDTNVNSLDATKMYVMCGFMWVYDATSRPAILLPALLPPIVLCNIVGQYRLSRLNKRRRNHQIRTVLIAVVVVALVILIMMQANIVSVGDSDGWVEVSSQVINGVFAWMAITNQPLYIYPTCDDNDRAEG</sequence>